<gene>
    <name evidence="1" type="ORF">C475_08621</name>
</gene>
<sequence length="308" mass="34395">MLSRGDWCGEPQRFTRALRDALVSRDDHLTAEIATEALGMDECYLDEFADDYTDFPAYYYGAKALAAFALDHERAPELLAHLEEGIQRLDDPGQFWTTISDYYHALLDRSQADAQAALDGLFDYYAGNRPEPDDPKHFVLHEICAYILLARRYGLDITIDSERVPAALTREDVPADDVELDIDLSDLTFKSDVGLFELERDDDGTPVIAGRIYHPGGAEVTAADVPEREAGRVLSDDWIEAALDEASWRDHYGDDLVNEARAAFEDGSLVRKLVVVQDRTDGSLFDESLTELPVDDIELMKGAGKRGN</sequence>
<dbReference type="EMBL" id="AOIU01000018">
    <property type="protein sequence ID" value="ELZ26985.1"/>
    <property type="molecule type" value="Genomic_DNA"/>
</dbReference>
<keyword evidence="2" id="KW-1185">Reference proteome</keyword>
<dbReference type="AlphaFoldDB" id="M0CUT3"/>
<reference evidence="1 2" key="1">
    <citation type="journal article" date="2014" name="PLoS Genet.">
        <title>Phylogenetically driven sequencing of extremely halophilic archaea reveals strategies for static and dynamic osmo-response.</title>
        <authorList>
            <person name="Becker E.A."/>
            <person name="Seitzer P.M."/>
            <person name="Tritt A."/>
            <person name="Larsen D."/>
            <person name="Krusor M."/>
            <person name="Yao A.I."/>
            <person name="Wu D."/>
            <person name="Madern D."/>
            <person name="Eisen J.A."/>
            <person name="Darling A.E."/>
            <person name="Facciotti M.T."/>
        </authorList>
    </citation>
    <scope>NUCLEOTIDE SEQUENCE [LARGE SCALE GENOMIC DNA]</scope>
    <source>
        <strain evidence="1 2">2-9-1</strain>
    </source>
</reference>
<dbReference type="RefSeq" id="WP_006883400.1">
    <property type="nucleotide sequence ID" value="NZ_AOIU01000018.1"/>
</dbReference>
<dbReference type="Proteomes" id="UP000011626">
    <property type="component" value="Unassembled WGS sequence"/>
</dbReference>
<accession>M0CUT3</accession>
<proteinExistence type="predicted"/>
<dbReference type="STRING" id="797114.C475_08621"/>
<evidence type="ECO:0000313" key="2">
    <source>
        <dbReference type="Proteomes" id="UP000011626"/>
    </source>
</evidence>
<protein>
    <submittedName>
        <fullName evidence="1">Uncharacterized protein</fullName>
    </submittedName>
</protein>
<evidence type="ECO:0000313" key="1">
    <source>
        <dbReference type="EMBL" id="ELZ26985.1"/>
    </source>
</evidence>
<name>M0CUT3_9EURY</name>
<organism evidence="1 2">
    <name type="scientific">Halosimplex carlsbadense 2-9-1</name>
    <dbReference type="NCBI Taxonomy" id="797114"/>
    <lineage>
        <taxon>Archaea</taxon>
        <taxon>Methanobacteriati</taxon>
        <taxon>Methanobacteriota</taxon>
        <taxon>Stenosarchaea group</taxon>
        <taxon>Halobacteria</taxon>
        <taxon>Halobacteriales</taxon>
        <taxon>Haloarculaceae</taxon>
        <taxon>Halosimplex</taxon>
    </lineage>
</organism>
<comment type="caution">
    <text evidence="1">The sequence shown here is derived from an EMBL/GenBank/DDBJ whole genome shotgun (WGS) entry which is preliminary data.</text>
</comment>
<dbReference type="OrthoDB" id="378692at2157"/>